<dbReference type="AlphaFoldDB" id="A0A1Y6FMG1"/>
<keyword evidence="2" id="KW-1185">Reference proteome</keyword>
<proteinExistence type="predicted"/>
<sequence>MAGSKQQLREDRAIRDAARALVKADMAHLKQDLSGKSLKDRMFGPVSEGAKDVLERAGEAADNNRGVLAALVGAVVLWFARNPIMELFSDEDEDDGSETESLSEQ</sequence>
<dbReference type="OrthoDB" id="7433140at2"/>
<gene>
    <name evidence="1" type="ORF">SAMN06297468_2645</name>
</gene>
<protein>
    <recommendedName>
        <fullName evidence="3">DUF3618 domain-containing protein</fullName>
    </recommendedName>
</protein>
<accession>A0A1Y6FMG1</accession>
<dbReference type="RefSeq" id="WP_086438497.1">
    <property type="nucleotide sequence ID" value="NZ_FXWG01000003.1"/>
</dbReference>
<dbReference type="EMBL" id="FXWG01000003">
    <property type="protein sequence ID" value="SMQ74420.1"/>
    <property type="molecule type" value="Genomic_DNA"/>
</dbReference>
<evidence type="ECO:0000313" key="2">
    <source>
        <dbReference type="Proteomes" id="UP000194420"/>
    </source>
</evidence>
<evidence type="ECO:0008006" key="3">
    <source>
        <dbReference type="Google" id="ProtNLM"/>
    </source>
</evidence>
<dbReference type="Proteomes" id="UP000194420">
    <property type="component" value="Unassembled WGS sequence"/>
</dbReference>
<name>A0A1Y6FMG1_9SPHN</name>
<organism evidence="1 2">
    <name type="scientific">Altererythrobacter xiamenensis</name>
    <dbReference type="NCBI Taxonomy" id="1316679"/>
    <lineage>
        <taxon>Bacteria</taxon>
        <taxon>Pseudomonadati</taxon>
        <taxon>Pseudomonadota</taxon>
        <taxon>Alphaproteobacteria</taxon>
        <taxon>Sphingomonadales</taxon>
        <taxon>Erythrobacteraceae</taxon>
        <taxon>Altererythrobacter</taxon>
    </lineage>
</organism>
<reference evidence="2" key="1">
    <citation type="submission" date="2017-04" db="EMBL/GenBank/DDBJ databases">
        <authorList>
            <person name="Varghese N."/>
            <person name="Submissions S."/>
        </authorList>
    </citation>
    <scope>NUCLEOTIDE SEQUENCE [LARGE SCALE GENOMIC DNA]</scope>
</reference>
<evidence type="ECO:0000313" key="1">
    <source>
        <dbReference type="EMBL" id="SMQ74420.1"/>
    </source>
</evidence>